<organism evidence="2 3">
    <name type="scientific">Falsiroseomonas stagni DSM 19981</name>
    <dbReference type="NCBI Taxonomy" id="1123062"/>
    <lineage>
        <taxon>Bacteria</taxon>
        <taxon>Pseudomonadati</taxon>
        <taxon>Pseudomonadota</taxon>
        <taxon>Alphaproteobacteria</taxon>
        <taxon>Acetobacterales</taxon>
        <taxon>Roseomonadaceae</taxon>
        <taxon>Falsiroseomonas</taxon>
    </lineage>
</organism>
<evidence type="ECO:0000313" key="2">
    <source>
        <dbReference type="EMBL" id="SFK67572.1"/>
    </source>
</evidence>
<protein>
    <submittedName>
        <fullName evidence="2">Uncharacterized protein</fullName>
    </submittedName>
</protein>
<name>A0A1I4BFD1_9PROT</name>
<keyword evidence="1" id="KW-0732">Signal</keyword>
<feature type="signal peptide" evidence="1">
    <location>
        <begin position="1"/>
        <end position="22"/>
    </location>
</feature>
<dbReference type="STRING" id="1123062.SAMN02745775_105261"/>
<dbReference type="Proteomes" id="UP000199473">
    <property type="component" value="Unassembled WGS sequence"/>
</dbReference>
<evidence type="ECO:0000256" key="1">
    <source>
        <dbReference type="SAM" id="SignalP"/>
    </source>
</evidence>
<dbReference type="RefSeq" id="WP_175533959.1">
    <property type="nucleotide sequence ID" value="NZ_FOSQ01000005.1"/>
</dbReference>
<dbReference type="EMBL" id="FOSQ01000005">
    <property type="protein sequence ID" value="SFK67572.1"/>
    <property type="molecule type" value="Genomic_DNA"/>
</dbReference>
<reference evidence="2 3" key="1">
    <citation type="submission" date="2016-10" db="EMBL/GenBank/DDBJ databases">
        <authorList>
            <person name="de Groot N.N."/>
        </authorList>
    </citation>
    <scope>NUCLEOTIDE SEQUENCE [LARGE SCALE GENOMIC DNA]</scope>
    <source>
        <strain evidence="2 3">DSM 19981</strain>
    </source>
</reference>
<proteinExistence type="predicted"/>
<feature type="chain" id="PRO_5011578312" evidence="1">
    <location>
        <begin position="23"/>
        <end position="193"/>
    </location>
</feature>
<gene>
    <name evidence="2" type="ORF">SAMN02745775_105261</name>
</gene>
<sequence>MAGRWWLWVALAGLVAAGPCHASGVDGFPAEEVVFPAAADAAPAGLVLRPPGWLAGDATVVLAPSAAWPPGLRDRLATALAEAGAAVVEATAPMEAVLAGLRRDGGILVVIAPGAAVPVAEGVTGAIALDPEGPRTRLGVVPPAAEAWPLRATLLCRLLAASLGAGAPPSWPGQCAAGLSATRQGPERDAPGA</sequence>
<keyword evidence="3" id="KW-1185">Reference proteome</keyword>
<dbReference type="AlphaFoldDB" id="A0A1I4BFD1"/>
<accession>A0A1I4BFD1</accession>
<evidence type="ECO:0000313" key="3">
    <source>
        <dbReference type="Proteomes" id="UP000199473"/>
    </source>
</evidence>